<keyword evidence="3" id="KW-1185">Reference proteome</keyword>
<comment type="caution">
    <text evidence="2">The sequence shown here is derived from an EMBL/GenBank/DDBJ whole genome shotgun (WGS) entry which is preliminary data.</text>
</comment>
<dbReference type="Gene3D" id="3.40.50.450">
    <property type="match status" value="1"/>
</dbReference>
<dbReference type="RefSeq" id="WP_183571692.1">
    <property type="nucleotide sequence ID" value="NZ_JACHOP010000017.1"/>
</dbReference>
<dbReference type="Pfam" id="PF10686">
    <property type="entry name" value="YAcAr"/>
    <property type="match status" value="1"/>
</dbReference>
<gene>
    <name evidence="2" type="ORF">HNR00_003613</name>
</gene>
<organism evidence="2 3">
    <name type="scientific">Methylorubrum rhodinum</name>
    <dbReference type="NCBI Taxonomy" id="29428"/>
    <lineage>
        <taxon>Bacteria</taxon>
        <taxon>Pseudomonadati</taxon>
        <taxon>Pseudomonadota</taxon>
        <taxon>Alphaproteobacteria</taxon>
        <taxon>Hyphomicrobiales</taxon>
        <taxon>Methylobacteriaceae</taxon>
        <taxon>Methylorubrum</taxon>
    </lineage>
</organism>
<evidence type="ECO:0000259" key="1">
    <source>
        <dbReference type="Pfam" id="PF10686"/>
    </source>
</evidence>
<accession>A0A840ZMR2</accession>
<reference evidence="2 3" key="1">
    <citation type="submission" date="2020-08" db="EMBL/GenBank/DDBJ databases">
        <title>Genomic Encyclopedia of Type Strains, Phase IV (KMG-IV): sequencing the most valuable type-strain genomes for metagenomic binning, comparative biology and taxonomic classification.</title>
        <authorList>
            <person name="Goeker M."/>
        </authorList>
    </citation>
    <scope>NUCLEOTIDE SEQUENCE [LARGE SCALE GENOMIC DNA]</scope>
    <source>
        <strain evidence="2 3">DSM 2163</strain>
    </source>
</reference>
<proteinExistence type="predicted"/>
<protein>
    <submittedName>
        <fullName evidence="2">Putative Rossmann-fold nucleotide-binding protein</fullName>
    </submittedName>
</protein>
<dbReference type="EMBL" id="JACHOP010000017">
    <property type="protein sequence ID" value="MBB5758886.1"/>
    <property type="molecule type" value="Genomic_DNA"/>
</dbReference>
<name>A0A840ZMR2_9HYPH</name>
<dbReference type="AlphaFoldDB" id="A0A840ZMR2"/>
<dbReference type="InterPro" id="IPR019627">
    <property type="entry name" value="YAcAr"/>
</dbReference>
<evidence type="ECO:0000313" key="3">
    <source>
        <dbReference type="Proteomes" id="UP000583454"/>
    </source>
</evidence>
<sequence>MRVLVCGGRDLDAADVWNWLERFGHQDAAEALGWPSLPRITTVIHGGARGADEGAAQWAESEGLRVLSFPADWKKHGKSAGPIRNARMLREGKPVVVLAFPGGRGTADMIRQAEAAGIPVRRIAPHEVSARPLTTAQQEA</sequence>
<feature type="domain" description="YspA cpYpsA-related SLOG" evidence="1">
    <location>
        <begin position="1"/>
        <end position="76"/>
    </location>
</feature>
<evidence type="ECO:0000313" key="2">
    <source>
        <dbReference type="EMBL" id="MBB5758886.1"/>
    </source>
</evidence>
<dbReference type="SUPFAM" id="SSF102405">
    <property type="entry name" value="MCP/YpsA-like"/>
    <property type="match status" value="1"/>
</dbReference>
<dbReference type="Proteomes" id="UP000583454">
    <property type="component" value="Unassembled WGS sequence"/>
</dbReference>